<dbReference type="GO" id="GO:0008081">
    <property type="term" value="F:phosphoric diester hydrolase activity"/>
    <property type="evidence" value="ECO:0007669"/>
    <property type="project" value="TreeGrafter"/>
</dbReference>
<dbReference type="GO" id="GO:0006284">
    <property type="term" value="P:base-excision repair"/>
    <property type="evidence" value="ECO:0007669"/>
    <property type="project" value="TreeGrafter"/>
</dbReference>
<accession>A0A2T2XLV2</accession>
<dbReference type="InterPro" id="IPR001719">
    <property type="entry name" value="AP_endonuc_2"/>
</dbReference>
<feature type="domain" description="Xylose isomerase-like TIM barrel" evidence="8">
    <location>
        <begin position="18"/>
        <end position="269"/>
    </location>
</feature>
<keyword evidence="3" id="KW-0479">Metal-binding</keyword>
<evidence type="ECO:0000313" key="10">
    <source>
        <dbReference type="Proteomes" id="UP000242972"/>
    </source>
</evidence>
<dbReference type="InterPro" id="IPR036237">
    <property type="entry name" value="Xyl_isomerase-like_sf"/>
</dbReference>
<dbReference type="CDD" id="cd00019">
    <property type="entry name" value="AP2Ec"/>
    <property type="match status" value="1"/>
</dbReference>
<dbReference type="GO" id="GO:0003906">
    <property type="term" value="F:DNA-(apurinic or apyrimidinic site) endonuclease activity"/>
    <property type="evidence" value="ECO:0007669"/>
    <property type="project" value="TreeGrafter"/>
</dbReference>
<dbReference type="PROSITE" id="PS51432">
    <property type="entry name" value="AP_NUCLEASE_F2_4"/>
    <property type="match status" value="1"/>
</dbReference>
<dbReference type="SUPFAM" id="SSF51658">
    <property type="entry name" value="Xylose isomerase-like"/>
    <property type="match status" value="1"/>
</dbReference>
<organism evidence="9 10">
    <name type="scientific">Sulfobacillus benefaciens</name>
    <dbReference type="NCBI Taxonomy" id="453960"/>
    <lineage>
        <taxon>Bacteria</taxon>
        <taxon>Bacillati</taxon>
        <taxon>Bacillota</taxon>
        <taxon>Clostridia</taxon>
        <taxon>Eubacteriales</taxon>
        <taxon>Clostridiales Family XVII. Incertae Sedis</taxon>
        <taxon>Sulfobacillus</taxon>
    </lineage>
</organism>
<comment type="similarity">
    <text evidence="2">Belongs to the AP endonuclease 2 family.</text>
</comment>
<evidence type="ECO:0000256" key="2">
    <source>
        <dbReference type="ARBA" id="ARBA00005340"/>
    </source>
</evidence>
<dbReference type="Pfam" id="PF01261">
    <property type="entry name" value="AP_endonuc_2"/>
    <property type="match status" value="1"/>
</dbReference>
<keyword evidence="4" id="KW-0227">DNA damage</keyword>
<gene>
    <name evidence="9" type="ORF">C7B46_00255</name>
</gene>
<comment type="cofactor">
    <cofactor evidence="1">
        <name>Zn(2+)</name>
        <dbReference type="ChEBI" id="CHEBI:29105"/>
    </cofactor>
</comment>
<keyword evidence="9" id="KW-0255">Endonuclease</keyword>
<comment type="caution">
    <text evidence="9">The sequence shown here is derived from an EMBL/GenBank/DDBJ whole genome shotgun (WGS) entry which is preliminary data.</text>
</comment>
<dbReference type="NCBIfam" id="TIGR00587">
    <property type="entry name" value="nfo"/>
    <property type="match status" value="1"/>
</dbReference>
<dbReference type="Gene3D" id="3.20.20.150">
    <property type="entry name" value="Divalent-metal-dependent TIM barrel enzymes"/>
    <property type="match status" value="1"/>
</dbReference>
<protein>
    <submittedName>
        <fullName evidence="9">Endonuclease IV</fullName>
    </submittedName>
</protein>
<evidence type="ECO:0000313" key="9">
    <source>
        <dbReference type="EMBL" id="PSR35460.1"/>
    </source>
</evidence>
<dbReference type="GO" id="GO:0003677">
    <property type="term" value="F:DNA binding"/>
    <property type="evidence" value="ECO:0007669"/>
    <property type="project" value="InterPro"/>
</dbReference>
<evidence type="ECO:0000256" key="6">
    <source>
        <dbReference type="ARBA" id="ARBA00022833"/>
    </source>
</evidence>
<proteinExistence type="inferred from homology"/>
<dbReference type="Proteomes" id="UP000242972">
    <property type="component" value="Unassembled WGS sequence"/>
</dbReference>
<evidence type="ECO:0000256" key="4">
    <source>
        <dbReference type="ARBA" id="ARBA00022763"/>
    </source>
</evidence>
<keyword evidence="7" id="KW-0234">DNA repair</keyword>
<evidence type="ECO:0000259" key="8">
    <source>
        <dbReference type="Pfam" id="PF01261"/>
    </source>
</evidence>
<dbReference type="PANTHER" id="PTHR21445:SF0">
    <property type="entry name" value="APURINIC-APYRIMIDINIC ENDONUCLEASE"/>
    <property type="match status" value="1"/>
</dbReference>
<dbReference type="InterPro" id="IPR013022">
    <property type="entry name" value="Xyl_isomerase-like_TIM-brl"/>
</dbReference>
<dbReference type="PANTHER" id="PTHR21445">
    <property type="entry name" value="ENDONUCLEASE IV ENDODEOXYRIBONUCLEASE IV"/>
    <property type="match status" value="1"/>
</dbReference>
<dbReference type="AlphaFoldDB" id="A0A2T2XLV2"/>
<evidence type="ECO:0000256" key="1">
    <source>
        <dbReference type="ARBA" id="ARBA00001947"/>
    </source>
</evidence>
<evidence type="ECO:0000256" key="3">
    <source>
        <dbReference type="ARBA" id="ARBA00022723"/>
    </source>
</evidence>
<name>A0A2T2XLV2_9FIRM</name>
<dbReference type="GO" id="GO:0008270">
    <property type="term" value="F:zinc ion binding"/>
    <property type="evidence" value="ECO:0007669"/>
    <property type="project" value="InterPro"/>
</dbReference>
<reference evidence="9 10" key="1">
    <citation type="journal article" date="2014" name="BMC Genomics">
        <title>Comparison of environmental and isolate Sulfobacillus genomes reveals diverse carbon, sulfur, nitrogen, and hydrogen metabolisms.</title>
        <authorList>
            <person name="Justice N.B."/>
            <person name="Norman A."/>
            <person name="Brown C.T."/>
            <person name="Singh A."/>
            <person name="Thomas B.C."/>
            <person name="Banfield J.F."/>
        </authorList>
    </citation>
    <scope>NUCLEOTIDE SEQUENCE [LARGE SCALE GENOMIC DNA]</scope>
    <source>
        <strain evidence="9">AMDSBA4</strain>
    </source>
</reference>
<sequence>MIRIGAQVSVAGGMQQTLEEAEQMGLDCLQIFSRSPVGGQSRGLPQSKQMAQWLAGAQIRPLFVHAPYFVNPAATDEVMHAKACQVLGDEMRRVRHLAGDFLVVHPGHQQTGASSIEALDAFADTVISLLTARGRVLIENTAGQGKEVGSSFEDLARVFNAVGKTSRVGLMLDTAHAMAWGYPLTTANDWKLLCSLIDENIGLARVRGVHLNDSLFPIGSRRDQHAALLTGYFGSKALQDIVATADEYNWPLILETPGKNAAARAADLAILRNIIAGL</sequence>
<dbReference type="InterPro" id="IPR018246">
    <property type="entry name" value="AP_endonuc_F2_Zn_BS"/>
</dbReference>
<keyword evidence="9" id="KW-0540">Nuclease</keyword>
<evidence type="ECO:0000256" key="5">
    <source>
        <dbReference type="ARBA" id="ARBA00022801"/>
    </source>
</evidence>
<dbReference type="SMART" id="SM00518">
    <property type="entry name" value="AP2Ec"/>
    <property type="match status" value="1"/>
</dbReference>
<keyword evidence="6" id="KW-0862">Zinc</keyword>
<evidence type="ECO:0000256" key="7">
    <source>
        <dbReference type="ARBA" id="ARBA00023204"/>
    </source>
</evidence>
<dbReference type="PROSITE" id="PS00731">
    <property type="entry name" value="AP_NUCLEASE_F2_3"/>
    <property type="match status" value="1"/>
</dbReference>
<keyword evidence="5" id="KW-0378">Hydrolase</keyword>
<dbReference type="EMBL" id="PXYW01000001">
    <property type="protein sequence ID" value="PSR35460.1"/>
    <property type="molecule type" value="Genomic_DNA"/>
</dbReference>